<dbReference type="EMBL" id="VYRZ01000003">
    <property type="protein sequence ID" value="KAA9085052.1"/>
    <property type="molecule type" value="Genomic_DNA"/>
</dbReference>
<dbReference type="AlphaFoldDB" id="A0A5J5INN5"/>
<dbReference type="Proteomes" id="UP000327039">
    <property type="component" value="Unassembled WGS sequence"/>
</dbReference>
<protein>
    <recommendedName>
        <fullName evidence="3">DUF559 domain-containing protein</fullName>
    </recommendedName>
</protein>
<organism evidence="1 2">
    <name type="scientific">Microbacterium radiodurans</name>
    <dbReference type="NCBI Taxonomy" id="661398"/>
    <lineage>
        <taxon>Bacteria</taxon>
        <taxon>Bacillati</taxon>
        <taxon>Actinomycetota</taxon>
        <taxon>Actinomycetes</taxon>
        <taxon>Micrococcales</taxon>
        <taxon>Microbacteriaceae</taxon>
        <taxon>Microbacterium</taxon>
    </lineage>
</organism>
<dbReference type="Gene3D" id="3.40.960.10">
    <property type="entry name" value="VSR Endonuclease"/>
    <property type="match status" value="1"/>
</dbReference>
<comment type="caution">
    <text evidence="1">The sequence shown here is derived from an EMBL/GenBank/DDBJ whole genome shotgun (WGS) entry which is preliminary data.</text>
</comment>
<evidence type="ECO:0008006" key="3">
    <source>
        <dbReference type="Google" id="ProtNLM"/>
    </source>
</evidence>
<evidence type="ECO:0000313" key="1">
    <source>
        <dbReference type="EMBL" id="KAA9085052.1"/>
    </source>
</evidence>
<dbReference type="RefSeq" id="WP_150419761.1">
    <property type="nucleotide sequence ID" value="NZ_VYRZ01000003.1"/>
</dbReference>
<reference evidence="2" key="1">
    <citation type="submission" date="2019-09" db="EMBL/GenBank/DDBJ databases">
        <title>Mumia zhuanghuii sp. nov. isolated from the intestinal contents of plateau pika (Ochotona curzoniae) in the Qinghai-Tibet plateau of China.</title>
        <authorList>
            <person name="Tian Z."/>
        </authorList>
    </citation>
    <scope>NUCLEOTIDE SEQUENCE [LARGE SCALE GENOMIC DNA]</scope>
    <source>
        <strain evidence="2">DSM 25564</strain>
    </source>
</reference>
<dbReference type="OrthoDB" id="3173471at2"/>
<keyword evidence="2" id="KW-1185">Reference proteome</keyword>
<dbReference type="InterPro" id="IPR011335">
    <property type="entry name" value="Restrct_endonuc-II-like"/>
</dbReference>
<sequence length="317" mass="35681">MRRPQPLPEPLRGVPFSVGAARAMDVTAGRLDASDLEIPFRGVRIPRGAGPADVAERCAQYAVRLRPWQFFSHDTALARFGAPLPFGSDPLALHVAAHRPKREPRADGVIGHRLSERSPAVWTVSGIPFEHPARAWRHVGAVWQHDDLVAAGDYLIGRGRLLTLEQLADEVELHATRGRSRLIRALADIRPGSESSEETRLRLVLQRAGLPEPELNPELRRESGAFIARLDLAYRRWRIAVEYDGRQHAFDDAQFARDADRWHAIRASGWEHVRILRHHLRGDGRRAVDMVRSVLLRAGWRPDPPTEAPPRSHLGRL</sequence>
<dbReference type="SUPFAM" id="SSF52980">
    <property type="entry name" value="Restriction endonuclease-like"/>
    <property type="match status" value="1"/>
</dbReference>
<accession>A0A5J5INN5</accession>
<evidence type="ECO:0000313" key="2">
    <source>
        <dbReference type="Proteomes" id="UP000327039"/>
    </source>
</evidence>
<gene>
    <name evidence="1" type="ORF">F6B42_11120</name>
</gene>
<name>A0A5J5INN5_9MICO</name>
<proteinExistence type="predicted"/>